<feature type="domain" description="AB hydrolase-1" evidence="2">
    <location>
        <begin position="72"/>
        <end position="275"/>
    </location>
</feature>
<accession>A0A7W9T1X9</accession>
<dbReference type="GO" id="GO:0046464">
    <property type="term" value="P:acylglycerol catabolic process"/>
    <property type="evidence" value="ECO:0007669"/>
    <property type="project" value="TreeGrafter"/>
</dbReference>
<comment type="caution">
    <text evidence="3">The sequence shown here is derived from an EMBL/GenBank/DDBJ whole genome shotgun (WGS) entry which is preliminary data.</text>
</comment>
<proteinExistence type="predicted"/>
<dbReference type="AlphaFoldDB" id="A0A7W9T1X9"/>
<dbReference type="InterPro" id="IPR029058">
    <property type="entry name" value="AB_hydrolase_fold"/>
</dbReference>
<reference evidence="3 4" key="1">
    <citation type="submission" date="2020-08" db="EMBL/GenBank/DDBJ databases">
        <title>Genomic Encyclopedia of Type Strains, Phase IV (KMG-IV): sequencing the most valuable type-strain genomes for metagenomic binning, comparative biology and taxonomic classification.</title>
        <authorList>
            <person name="Goeker M."/>
        </authorList>
    </citation>
    <scope>NUCLEOTIDE SEQUENCE [LARGE SCALE GENOMIC DNA]</scope>
    <source>
        <strain evidence="3 4">DSM 26718</strain>
    </source>
</reference>
<dbReference type="PRINTS" id="PR00111">
    <property type="entry name" value="ABHYDROLASE"/>
</dbReference>
<dbReference type="InterPro" id="IPR000073">
    <property type="entry name" value="AB_hydrolase_1"/>
</dbReference>
<evidence type="ECO:0000313" key="4">
    <source>
        <dbReference type="Proteomes" id="UP000532746"/>
    </source>
</evidence>
<dbReference type="InterPro" id="IPR050266">
    <property type="entry name" value="AB_hydrolase_sf"/>
</dbReference>
<dbReference type="EMBL" id="JACHGG010000003">
    <property type="protein sequence ID" value="MBB6059294.1"/>
    <property type="molecule type" value="Genomic_DNA"/>
</dbReference>
<dbReference type="GO" id="GO:0047372">
    <property type="term" value="F:monoacylglycerol lipase activity"/>
    <property type="evidence" value="ECO:0007669"/>
    <property type="project" value="TreeGrafter"/>
</dbReference>
<sequence length="334" mass="37085">MRRLLSWFLLVLLPALAAPVLAQPASPTALNATLDGYEYPFPVRYLTLLLEGQRVRMAYMDVAPAGPAKGRTVVLLHGKNFFGAYWRETIRALSGAGFRVVVPDQVGFGKSDKPAIHYSFHQLAQNTRRLLDTLRVAQVTVVGHSMGGMLATRFALMYPQFTEQLVLENPIGLEDYRLAVPYQSIAQAEATERKSTEESIRRYHATYYPPGYPPAHDEWLRPLAAQTRHPDFPKVARANALTFDMIYQQPVSYEFSRVRVPTLLIIGQDDRTVVGKGLIKDPAVLAAMGQYPALGQRTAAQIKGARLVPLQGVGHIPHLEATPQFLAALLGFVR</sequence>
<keyword evidence="1" id="KW-0732">Signal</keyword>
<dbReference type="SUPFAM" id="SSF53474">
    <property type="entry name" value="alpha/beta-Hydrolases"/>
    <property type="match status" value="1"/>
</dbReference>
<dbReference type="Proteomes" id="UP000532746">
    <property type="component" value="Unassembled WGS sequence"/>
</dbReference>
<organism evidence="3 4">
    <name type="scientific">Hymenobacter luteus</name>
    <dbReference type="NCBI Taxonomy" id="1411122"/>
    <lineage>
        <taxon>Bacteria</taxon>
        <taxon>Pseudomonadati</taxon>
        <taxon>Bacteroidota</taxon>
        <taxon>Cytophagia</taxon>
        <taxon>Cytophagales</taxon>
        <taxon>Hymenobacteraceae</taxon>
        <taxon>Hymenobacter</taxon>
    </lineage>
</organism>
<dbReference type="PANTHER" id="PTHR43798:SF33">
    <property type="entry name" value="HYDROLASE, PUTATIVE (AFU_ORTHOLOGUE AFUA_2G14860)-RELATED"/>
    <property type="match status" value="1"/>
</dbReference>
<evidence type="ECO:0000313" key="3">
    <source>
        <dbReference type="EMBL" id="MBB6059294.1"/>
    </source>
</evidence>
<protein>
    <submittedName>
        <fullName evidence="3">Pimeloyl-ACP methyl ester carboxylesterase</fullName>
    </submittedName>
</protein>
<dbReference type="Pfam" id="PF00561">
    <property type="entry name" value="Abhydrolase_1"/>
    <property type="match status" value="1"/>
</dbReference>
<dbReference type="Gene3D" id="3.40.50.1820">
    <property type="entry name" value="alpha/beta hydrolase"/>
    <property type="match status" value="1"/>
</dbReference>
<dbReference type="GO" id="GO:0016020">
    <property type="term" value="C:membrane"/>
    <property type="evidence" value="ECO:0007669"/>
    <property type="project" value="TreeGrafter"/>
</dbReference>
<name>A0A7W9T1X9_9BACT</name>
<keyword evidence="4" id="KW-1185">Reference proteome</keyword>
<dbReference type="InterPro" id="IPR000639">
    <property type="entry name" value="Epox_hydrolase-like"/>
</dbReference>
<dbReference type="RefSeq" id="WP_183404234.1">
    <property type="nucleotide sequence ID" value="NZ_JACHGG010000003.1"/>
</dbReference>
<evidence type="ECO:0000256" key="1">
    <source>
        <dbReference type="SAM" id="SignalP"/>
    </source>
</evidence>
<dbReference type="PRINTS" id="PR00412">
    <property type="entry name" value="EPOXHYDRLASE"/>
</dbReference>
<gene>
    <name evidence="3" type="ORF">HNQ93_002154</name>
</gene>
<evidence type="ECO:0000259" key="2">
    <source>
        <dbReference type="Pfam" id="PF00561"/>
    </source>
</evidence>
<dbReference type="PANTHER" id="PTHR43798">
    <property type="entry name" value="MONOACYLGLYCEROL LIPASE"/>
    <property type="match status" value="1"/>
</dbReference>
<feature type="chain" id="PRO_5031284418" evidence="1">
    <location>
        <begin position="23"/>
        <end position="334"/>
    </location>
</feature>
<feature type="signal peptide" evidence="1">
    <location>
        <begin position="1"/>
        <end position="22"/>
    </location>
</feature>